<reference evidence="8" key="1">
    <citation type="submission" date="2021-11" db="EMBL/GenBank/DDBJ databases">
        <title>Vibrio ZSDE26 sp. nov. and Vibrio ZSDZ34 sp. nov., isolated from coastal seawater in Qingdao.</title>
        <authorList>
            <person name="Zhang P."/>
        </authorList>
    </citation>
    <scope>NUCLEOTIDE SEQUENCE</scope>
    <source>
        <strain evidence="8">ZSDZ34</strain>
    </source>
</reference>
<evidence type="ECO:0000256" key="3">
    <source>
        <dbReference type="ARBA" id="ARBA00022692"/>
    </source>
</evidence>
<sequence length="305" mass="33034">MPSRYTMFGIAAILLWSCLMALTRNVSELFGPIGGAALMYTVSSVALVIVMGIPKVSLFSKRYLVIGGALFVCYEIFLALSLGLANSRHQAMEMAVINYLWPALTVLLTVILAKRKVHMLVYPSVLVAFIGVAWCISGDNSLSLVELASNVHSNPISYFMALSAAFIWAIYCNVTQKMSGGKNAITLFFIATAITLWVQYAFSGESQMVFTSSSTSTLLIAGVIMGAGYALWNQALIGGNMMLLATISYFTPIFSTLFSSVYLSVVLGWSFWQGVVLVTLGSLVCYWATKNKKESETSALNSAQG</sequence>
<dbReference type="Pfam" id="PF00892">
    <property type="entry name" value="EamA"/>
    <property type="match status" value="1"/>
</dbReference>
<evidence type="ECO:0000313" key="8">
    <source>
        <dbReference type="EMBL" id="MCJ2376794.1"/>
    </source>
</evidence>
<keyword evidence="5 6" id="KW-0472">Membrane</keyword>
<comment type="subcellular location">
    <subcellularLocation>
        <location evidence="1">Cell membrane</location>
        <topology evidence="1">Multi-pass membrane protein</topology>
    </subcellularLocation>
</comment>
<evidence type="ECO:0000256" key="1">
    <source>
        <dbReference type="ARBA" id="ARBA00004651"/>
    </source>
</evidence>
<feature type="domain" description="EamA" evidence="7">
    <location>
        <begin position="157"/>
        <end position="285"/>
    </location>
</feature>
<keyword evidence="9" id="KW-1185">Reference proteome</keyword>
<feature type="transmembrane region" description="Helical" evidence="6">
    <location>
        <begin position="271"/>
        <end position="289"/>
    </location>
</feature>
<dbReference type="GO" id="GO:0005886">
    <property type="term" value="C:plasma membrane"/>
    <property type="evidence" value="ECO:0007669"/>
    <property type="project" value="UniProtKB-SubCell"/>
</dbReference>
<dbReference type="NCBIfam" id="NF008676">
    <property type="entry name" value="PRK11689.1"/>
    <property type="match status" value="1"/>
</dbReference>
<dbReference type="PANTHER" id="PTHR42920:SF24">
    <property type="entry name" value="AROMATIC AMINO ACID EXPORTER YDDG"/>
    <property type="match status" value="1"/>
</dbReference>
<evidence type="ECO:0000256" key="4">
    <source>
        <dbReference type="ARBA" id="ARBA00022989"/>
    </source>
</evidence>
<evidence type="ECO:0000256" key="5">
    <source>
        <dbReference type="ARBA" id="ARBA00023136"/>
    </source>
</evidence>
<dbReference type="PANTHER" id="PTHR42920">
    <property type="entry name" value="OS03G0707200 PROTEIN-RELATED"/>
    <property type="match status" value="1"/>
</dbReference>
<keyword evidence="3 6" id="KW-0812">Transmembrane</keyword>
<gene>
    <name evidence="8" type="primary">yddG</name>
    <name evidence="8" type="ORF">LNL84_08090</name>
</gene>
<feature type="transmembrane region" description="Helical" evidence="6">
    <location>
        <begin position="63"/>
        <end position="84"/>
    </location>
</feature>
<organism evidence="8 9">
    <name type="scientific">Vibrio gelatinilyticus</name>
    <dbReference type="NCBI Taxonomy" id="2893468"/>
    <lineage>
        <taxon>Bacteria</taxon>
        <taxon>Pseudomonadati</taxon>
        <taxon>Pseudomonadota</taxon>
        <taxon>Gammaproteobacteria</taxon>
        <taxon>Vibrionales</taxon>
        <taxon>Vibrionaceae</taxon>
        <taxon>Vibrio</taxon>
    </lineage>
</organism>
<evidence type="ECO:0000256" key="6">
    <source>
        <dbReference type="SAM" id="Phobius"/>
    </source>
</evidence>
<proteinExistence type="predicted"/>
<feature type="transmembrane region" description="Helical" evidence="6">
    <location>
        <begin position="120"/>
        <end position="136"/>
    </location>
</feature>
<feature type="transmembrane region" description="Helical" evidence="6">
    <location>
        <begin position="208"/>
        <end position="231"/>
    </location>
</feature>
<dbReference type="AlphaFoldDB" id="A0A9X2AVE4"/>
<dbReference type="Proteomes" id="UP001139488">
    <property type="component" value="Unassembled WGS sequence"/>
</dbReference>
<evidence type="ECO:0000256" key="2">
    <source>
        <dbReference type="ARBA" id="ARBA00022475"/>
    </source>
</evidence>
<dbReference type="InterPro" id="IPR051258">
    <property type="entry name" value="Diverse_Substrate_Transporter"/>
</dbReference>
<dbReference type="EMBL" id="JAJNNZ010000005">
    <property type="protein sequence ID" value="MCJ2376794.1"/>
    <property type="molecule type" value="Genomic_DNA"/>
</dbReference>
<dbReference type="InterPro" id="IPR000620">
    <property type="entry name" value="EamA_dom"/>
</dbReference>
<keyword evidence="2" id="KW-1003">Cell membrane</keyword>
<comment type="caution">
    <text evidence="8">The sequence shown here is derived from an EMBL/GenBank/DDBJ whole genome shotgun (WGS) entry which is preliminary data.</text>
</comment>
<feature type="transmembrane region" description="Helical" evidence="6">
    <location>
        <begin position="184"/>
        <end position="202"/>
    </location>
</feature>
<dbReference type="SUPFAM" id="SSF103481">
    <property type="entry name" value="Multidrug resistance efflux transporter EmrE"/>
    <property type="match status" value="1"/>
</dbReference>
<feature type="transmembrane region" description="Helical" evidence="6">
    <location>
        <begin position="33"/>
        <end position="51"/>
    </location>
</feature>
<protein>
    <submittedName>
        <fullName evidence="8">Aromatic amino acid DMT transporter YddG</fullName>
    </submittedName>
</protein>
<dbReference type="InterPro" id="IPR037185">
    <property type="entry name" value="EmrE-like"/>
</dbReference>
<evidence type="ECO:0000259" key="7">
    <source>
        <dbReference type="Pfam" id="PF00892"/>
    </source>
</evidence>
<feature type="transmembrane region" description="Helical" evidence="6">
    <location>
        <begin position="96"/>
        <end position="113"/>
    </location>
</feature>
<name>A0A9X2AVE4_9VIBR</name>
<evidence type="ECO:0000313" key="9">
    <source>
        <dbReference type="Proteomes" id="UP001139488"/>
    </source>
</evidence>
<accession>A0A9X2AVE4</accession>
<dbReference type="RefSeq" id="WP_244356720.1">
    <property type="nucleotide sequence ID" value="NZ_JAJNNZ010000005.1"/>
</dbReference>
<keyword evidence="4 6" id="KW-1133">Transmembrane helix</keyword>
<feature type="transmembrane region" description="Helical" evidence="6">
    <location>
        <begin position="156"/>
        <end position="172"/>
    </location>
</feature>
<feature type="transmembrane region" description="Helical" evidence="6">
    <location>
        <begin position="243"/>
        <end position="265"/>
    </location>
</feature>